<sequence length="109" mass="11966">MHDQLLVLTCTRRACLFFTQCTSTSRAVLVLDNALRRHHAMCTRTIHTVVDTIQATTNTPMAGPLLAVACDNKSTGVRCCALSLQSPICTPFTSTGPKTCHFAHRRPPR</sequence>
<dbReference type="GeneID" id="63827391"/>
<organism evidence="1 2">
    <name type="scientific">Laetiporus sulphureus 93-53</name>
    <dbReference type="NCBI Taxonomy" id="1314785"/>
    <lineage>
        <taxon>Eukaryota</taxon>
        <taxon>Fungi</taxon>
        <taxon>Dikarya</taxon>
        <taxon>Basidiomycota</taxon>
        <taxon>Agaricomycotina</taxon>
        <taxon>Agaricomycetes</taxon>
        <taxon>Polyporales</taxon>
        <taxon>Laetiporus</taxon>
    </lineage>
</organism>
<protein>
    <submittedName>
        <fullName evidence="1">Uncharacterized protein</fullName>
    </submittedName>
</protein>
<gene>
    <name evidence="1" type="ORF">LAESUDRAFT_733009</name>
</gene>
<accession>A0A165AU31</accession>
<keyword evidence="2" id="KW-1185">Reference proteome</keyword>
<reference evidence="1 2" key="1">
    <citation type="journal article" date="2016" name="Mol. Biol. Evol.">
        <title>Comparative Genomics of Early-Diverging Mushroom-Forming Fungi Provides Insights into the Origins of Lignocellulose Decay Capabilities.</title>
        <authorList>
            <person name="Nagy L.G."/>
            <person name="Riley R."/>
            <person name="Tritt A."/>
            <person name="Adam C."/>
            <person name="Daum C."/>
            <person name="Floudas D."/>
            <person name="Sun H."/>
            <person name="Yadav J.S."/>
            <person name="Pangilinan J."/>
            <person name="Larsson K.H."/>
            <person name="Matsuura K."/>
            <person name="Barry K."/>
            <person name="Labutti K."/>
            <person name="Kuo R."/>
            <person name="Ohm R.A."/>
            <person name="Bhattacharya S.S."/>
            <person name="Shirouzu T."/>
            <person name="Yoshinaga Y."/>
            <person name="Martin F.M."/>
            <person name="Grigoriev I.V."/>
            <person name="Hibbett D.S."/>
        </authorList>
    </citation>
    <scope>NUCLEOTIDE SEQUENCE [LARGE SCALE GENOMIC DNA]</scope>
    <source>
        <strain evidence="1 2">93-53</strain>
    </source>
</reference>
<dbReference type="RefSeq" id="XP_040757405.1">
    <property type="nucleotide sequence ID" value="XM_040910362.1"/>
</dbReference>
<name>A0A165AU31_9APHY</name>
<dbReference type="AlphaFoldDB" id="A0A165AU31"/>
<evidence type="ECO:0000313" key="1">
    <source>
        <dbReference type="EMBL" id="KZS99664.1"/>
    </source>
</evidence>
<proteinExistence type="predicted"/>
<dbReference type="InParanoid" id="A0A165AU31"/>
<dbReference type="Proteomes" id="UP000076871">
    <property type="component" value="Unassembled WGS sequence"/>
</dbReference>
<evidence type="ECO:0000313" key="2">
    <source>
        <dbReference type="Proteomes" id="UP000076871"/>
    </source>
</evidence>
<dbReference type="EMBL" id="KV427737">
    <property type="protein sequence ID" value="KZS99664.1"/>
    <property type="molecule type" value="Genomic_DNA"/>
</dbReference>